<evidence type="ECO:0000313" key="2">
    <source>
        <dbReference type="Proteomes" id="UP000790787"/>
    </source>
</evidence>
<sequence length="122" mass="14222">MESIGDLEGKDFGDTWRRKSLRLLLLRFTKVIFYKFKVSDNSMDDHQQSLSPVSLVHTKMVNIIKKTRVSEVDTKKKKRVSVKKLQGSWAVAFTFLDFLLYVVCFFLSSVASIIFIIILFFF</sequence>
<dbReference type="Proteomes" id="UP000790787">
    <property type="component" value="Chromosome 20"/>
</dbReference>
<gene>
    <name evidence="3" type="primary">LOC107800805</name>
</gene>
<dbReference type="RefSeq" id="XP_016479526.1">
    <property type="nucleotide sequence ID" value="XM_016624040.1"/>
</dbReference>
<evidence type="ECO:0000313" key="3">
    <source>
        <dbReference type="RefSeq" id="XP_016479526.1"/>
    </source>
</evidence>
<keyword evidence="1" id="KW-0812">Transmembrane</keyword>
<dbReference type="GeneID" id="107800805"/>
<protein>
    <submittedName>
        <fullName evidence="3">Uncharacterized protein LOC107800805 isoform X2</fullName>
    </submittedName>
    <submittedName>
        <fullName evidence="3">Uncharacterized protein isoform X2</fullName>
    </submittedName>
</protein>
<dbReference type="RefSeq" id="XP_016479526.1">
    <property type="nucleotide sequence ID" value="XM_016624040.2"/>
</dbReference>
<keyword evidence="1" id="KW-1133">Transmembrane helix</keyword>
<keyword evidence="1" id="KW-0472">Membrane</keyword>
<name>A0A1S4ASG0_TOBAC</name>
<proteinExistence type="predicted"/>
<dbReference type="AlphaFoldDB" id="A0A1S4ASG0"/>
<reference evidence="3" key="2">
    <citation type="submission" date="2025-08" db="UniProtKB">
        <authorList>
            <consortium name="RefSeq"/>
        </authorList>
    </citation>
    <scope>IDENTIFICATION</scope>
    <source>
        <tissue evidence="3">Leaf</tissue>
    </source>
</reference>
<organism evidence="2 3">
    <name type="scientific">Nicotiana tabacum</name>
    <name type="common">Common tobacco</name>
    <dbReference type="NCBI Taxonomy" id="4097"/>
    <lineage>
        <taxon>Eukaryota</taxon>
        <taxon>Viridiplantae</taxon>
        <taxon>Streptophyta</taxon>
        <taxon>Embryophyta</taxon>
        <taxon>Tracheophyta</taxon>
        <taxon>Spermatophyta</taxon>
        <taxon>Magnoliopsida</taxon>
        <taxon>eudicotyledons</taxon>
        <taxon>Gunneridae</taxon>
        <taxon>Pentapetalae</taxon>
        <taxon>asterids</taxon>
        <taxon>lamiids</taxon>
        <taxon>Solanales</taxon>
        <taxon>Solanaceae</taxon>
        <taxon>Nicotianoideae</taxon>
        <taxon>Nicotianeae</taxon>
        <taxon>Nicotiana</taxon>
    </lineage>
</organism>
<keyword evidence="2" id="KW-1185">Reference proteome</keyword>
<reference evidence="2" key="1">
    <citation type="journal article" date="2014" name="Nat. Commun.">
        <title>The tobacco genome sequence and its comparison with those of tomato and potato.</title>
        <authorList>
            <person name="Sierro N."/>
            <person name="Battey J.N."/>
            <person name="Ouadi S."/>
            <person name="Bakaher N."/>
            <person name="Bovet L."/>
            <person name="Willig A."/>
            <person name="Goepfert S."/>
            <person name="Peitsch M.C."/>
            <person name="Ivanov N.V."/>
        </authorList>
    </citation>
    <scope>NUCLEOTIDE SEQUENCE [LARGE SCALE GENOMIC DNA]</scope>
</reference>
<accession>A0A1S4ASG0</accession>
<feature type="transmembrane region" description="Helical" evidence="1">
    <location>
        <begin position="98"/>
        <end position="121"/>
    </location>
</feature>
<evidence type="ECO:0000256" key="1">
    <source>
        <dbReference type="SAM" id="Phobius"/>
    </source>
</evidence>